<sequence>MRAEQAGSQARLSRSPLRSPLRSVTQRAGSLIAATALAAGALAGCTPAPGHDDPTAEGTPAATASPTQAPVSVITGPRPEEQLLAVVLVRHLENKGIPAAVGEPSAEPWGAAGEQQVAVVDTLAMATHLVPDLLAGEVPTPSQSPSASGSGSPSAAGPSSAVSATASATASPSASPSDPAPASPTGHPTATGSPTPLPEGRPAADAQGTTAMVSEYFPEDTEVIGASSGTMRLQAVTTTALSGLYEMEDLTDLNGLCDRMVFAPASAAAVHGERLDVLAGCEPAEWIEAGDAGAAVDLVTGRADVALLYGTDPAIPDHALEPLGDAGRVLPEGRMLMVAEPDVLPGGASDAVNEVAGKLDGEMLAELQRLATGPDRLPSEEAAQYWLVSAGLEETPENWF</sequence>
<feature type="compositionally biased region" description="Low complexity" evidence="1">
    <location>
        <begin position="11"/>
        <end position="25"/>
    </location>
</feature>
<gene>
    <name evidence="2" type="ORF">ACFFIO_16050</name>
</gene>
<feature type="region of interest" description="Disordered" evidence="1">
    <location>
        <begin position="43"/>
        <end position="75"/>
    </location>
</feature>
<protein>
    <recommendedName>
        <fullName evidence="4">ABC-type glycine betaine transport system substrate-binding domain-containing protein</fullName>
    </recommendedName>
</protein>
<proteinExistence type="predicted"/>
<accession>A0ABV6F9H7</accession>
<comment type="caution">
    <text evidence="2">The sequence shown here is derived from an EMBL/GenBank/DDBJ whole genome shotgun (WGS) entry which is preliminary data.</text>
</comment>
<reference evidence="2 3" key="1">
    <citation type="submission" date="2024-09" db="EMBL/GenBank/DDBJ databases">
        <authorList>
            <person name="Sun Q."/>
            <person name="Mori K."/>
        </authorList>
    </citation>
    <scope>NUCLEOTIDE SEQUENCE [LARGE SCALE GENOMIC DNA]</scope>
    <source>
        <strain evidence="2 3">CCM 7609</strain>
    </source>
</reference>
<dbReference type="SUPFAM" id="SSF53850">
    <property type="entry name" value="Periplasmic binding protein-like II"/>
    <property type="match status" value="1"/>
</dbReference>
<dbReference type="Gene3D" id="3.40.190.120">
    <property type="entry name" value="Osmoprotection protein (prox), domain 2"/>
    <property type="match status" value="1"/>
</dbReference>
<organism evidence="2 3">
    <name type="scientific">Citricoccus parietis</name>
    <dbReference type="NCBI Taxonomy" id="592307"/>
    <lineage>
        <taxon>Bacteria</taxon>
        <taxon>Bacillati</taxon>
        <taxon>Actinomycetota</taxon>
        <taxon>Actinomycetes</taxon>
        <taxon>Micrococcales</taxon>
        <taxon>Micrococcaceae</taxon>
        <taxon>Citricoccus</taxon>
    </lineage>
</organism>
<evidence type="ECO:0008006" key="4">
    <source>
        <dbReference type="Google" id="ProtNLM"/>
    </source>
</evidence>
<dbReference type="RefSeq" id="WP_378043398.1">
    <property type="nucleotide sequence ID" value="NZ_JBHLWH010000046.1"/>
</dbReference>
<feature type="compositionally biased region" description="Low complexity" evidence="1">
    <location>
        <begin position="139"/>
        <end position="177"/>
    </location>
</feature>
<feature type="region of interest" description="Disordered" evidence="1">
    <location>
        <begin position="135"/>
        <end position="207"/>
    </location>
</feature>
<dbReference type="EMBL" id="JBHLWH010000046">
    <property type="protein sequence ID" value="MFC0250022.1"/>
    <property type="molecule type" value="Genomic_DNA"/>
</dbReference>
<feature type="region of interest" description="Disordered" evidence="1">
    <location>
        <begin position="1"/>
        <end position="25"/>
    </location>
</feature>
<evidence type="ECO:0000313" key="3">
    <source>
        <dbReference type="Proteomes" id="UP001589766"/>
    </source>
</evidence>
<dbReference type="Proteomes" id="UP001589766">
    <property type="component" value="Unassembled WGS sequence"/>
</dbReference>
<keyword evidence="3" id="KW-1185">Reference proteome</keyword>
<dbReference type="Gene3D" id="3.40.190.10">
    <property type="entry name" value="Periplasmic binding protein-like II"/>
    <property type="match status" value="1"/>
</dbReference>
<feature type="compositionally biased region" description="Low complexity" evidence="1">
    <location>
        <begin position="59"/>
        <end position="70"/>
    </location>
</feature>
<evidence type="ECO:0000313" key="2">
    <source>
        <dbReference type="EMBL" id="MFC0250022.1"/>
    </source>
</evidence>
<evidence type="ECO:0000256" key="1">
    <source>
        <dbReference type="SAM" id="MobiDB-lite"/>
    </source>
</evidence>
<name>A0ABV6F9H7_9MICC</name>
<feature type="compositionally biased region" description="Polar residues" evidence="1">
    <location>
        <begin position="1"/>
        <end position="10"/>
    </location>
</feature>